<dbReference type="Proteomes" id="UP000319976">
    <property type="component" value="Chromosome"/>
</dbReference>
<evidence type="ECO:0008006" key="3">
    <source>
        <dbReference type="Google" id="ProtNLM"/>
    </source>
</evidence>
<proteinExistence type="predicted"/>
<evidence type="ECO:0000313" key="2">
    <source>
        <dbReference type="Proteomes" id="UP000319976"/>
    </source>
</evidence>
<gene>
    <name evidence="1" type="ORF">V22_05710</name>
</gene>
<dbReference type="KEGG" id="chya:V22_05710"/>
<dbReference type="AlphaFoldDB" id="A0A517T4Q2"/>
<name>A0A517T4Q2_9PLAN</name>
<evidence type="ECO:0000313" key="1">
    <source>
        <dbReference type="EMBL" id="QDT63350.1"/>
    </source>
</evidence>
<reference evidence="1 2" key="1">
    <citation type="submission" date="2019-02" db="EMBL/GenBank/DDBJ databases">
        <title>Deep-cultivation of Planctomycetes and their phenomic and genomic characterization uncovers novel biology.</title>
        <authorList>
            <person name="Wiegand S."/>
            <person name="Jogler M."/>
            <person name="Boedeker C."/>
            <person name="Pinto D."/>
            <person name="Vollmers J."/>
            <person name="Rivas-Marin E."/>
            <person name="Kohn T."/>
            <person name="Peeters S.H."/>
            <person name="Heuer A."/>
            <person name="Rast P."/>
            <person name="Oberbeckmann S."/>
            <person name="Bunk B."/>
            <person name="Jeske O."/>
            <person name="Meyerdierks A."/>
            <person name="Storesund J.E."/>
            <person name="Kallscheuer N."/>
            <person name="Luecker S."/>
            <person name="Lage O.M."/>
            <person name="Pohl T."/>
            <person name="Merkel B.J."/>
            <person name="Hornburger P."/>
            <person name="Mueller R.-W."/>
            <person name="Bruemmer F."/>
            <person name="Labrenz M."/>
            <person name="Spormann A.M."/>
            <person name="Op den Camp H."/>
            <person name="Overmann J."/>
            <person name="Amann R."/>
            <person name="Jetten M.S.M."/>
            <person name="Mascher T."/>
            <person name="Medema M.H."/>
            <person name="Devos D.P."/>
            <person name="Kaster A.-K."/>
            <person name="Ovreas L."/>
            <person name="Rohde M."/>
            <person name="Galperin M.Y."/>
            <person name="Jogler C."/>
        </authorList>
    </citation>
    <scope>NUCLEOTIDE SEQUENCE [LARGE SCALE GENOMIC DNA]</scope>
    <source>
        <strain evidence="1 2">V22</strain>
    </source>
</reference>
<sequence>MQITLSPQSEAQLRSLMQDGQSADDLVAQAIAEKLERESTVAGIQRGLDDVEAGRVQTWEEVNREIREKHGFSFSS</sequence>
<dbReference type="RefSeq" id="WP_145259613.1">
    <property type="nucleotide sequence ID" value="NZ_CP036316.1"/>
</dbReference>
<accession>A0A517T4Q2</accession>
<dbReference type="OrthoDB" id="466929at2"/>
<protein>
    <recommendedName>
        <fullName evidence="3">Antitoxin ParD4</fullName>
    </recommendedName>
</protein>
<dbReference type="EMBL" id="CP036316">
    <property type="protein sequence ID" value="QDT63350.1"/>
    <property type="molecule type" value="Genomic_DNA"/>
</dbReference>
<organism evidence="1 2">
    <name type="scientific">Calycomorphotria hydatis</name>
    <dbReference type="NCBI Taxonomy" id="2528027"/>
    <lineage>
        <taxon>Bacteria</taxon>
        <taxon>Pseudomonadati</taxon>
        <taxon>Planctomycetota</taxon>
        <taxon>Planctomycetia</taxon>
        <taxon>Planctomycetales</taxon>
        <taxon>Planctomycetaceae</taxon>
        <taxon>Calycomorphotria</taxon>
    </lineage>
</organism>
<keyword evidence="2" id="KW-1185">Reference proteome</keyword>